<keyword evidence="1" id="KW-0418">Kinase</keyword>
<keyword evidence="2" id="KW-1185">Reference proteome</keyword>
<gene>
    <name evidence="1" type="ORF">OWV82_024927</name>
</gene>
<evidence type="ECO:0000313" key="2">
    <source>
        <dbReference type="Proteomes" id="UP001164539"/>
    </source>
</evidence>
<dbReference type="Proteomes" id="UP001164539">
    <property type="component" value="Chromosome 14"/>
</dbReference>
<reference evidence="1 2" key="1">
    <citation type="journal article" date="2023" name="Science">
        <title>Complex scaffold remodeling in plant triterpene biosynthesis.</title>
        <authorList>
            <person name="De La Pena R."/>
            <person name="Hodgson H."/>
            <person name="Liu J.C."/>
            <person name="Stephenson M.J."/>
            <person name="Martin A.C."/>
            <person name="Owen C."/>
            <person name="Harkess A."/>
            <person name="Leebens-Mack J."/>
            <person name="Jimenez L.E."/>
            <person name="Osbourn A."/>
            <person name="Sattely E.S."/>
        </authorList>
    </citation>
    <scope>NUCLEOTIDE SEQUENCE [LARGE SCALE GENOMIC DNA]</scope>
    <source>
        <strain evidence="2">cv. JPN11</strain>
        <tissue evidence="1">Leaf</tissue>
    </source>
</reference>
<dbReference type="EMBL" id="CM051407">
    <property type="protein sequence ID" value="KAJ4701731.1"/>
    <property type="molecule type" value="Genomic_DNA"/>
</dbReference>
<proteinExistence type="predicted"/>
<evidence type="ECO:0000313" key="1">
    <source>
        <dbReference type="EMBL" id="KAJ4701731.1"/>
    </source>
</evidence>
<keyword evidence="1" id="KW-0808">Transferase</keyword>
<organism evidence="1 2">
    <name type="scientific">Melia azedarach</name>
    <name type="common">Chinaberry tree</name>
    <dbReference type="NCBI Taxonomy" id="155640"/>
    <lineage>
        <taxon>Eukaryota</taxon>
        <taxon>Viridiplantae</taxon>
        <taxon>Streptophyta</taxon>
        <taxon>Embryophyta</taxon>
        <taxon>Tracheophyta</taxon>
        <taxon>Spermatophyta</taxon>
        <taxon>Magnoliopsida</taxon>
        <taxon>eudicotyledons</taxon>
        <taxon>Gunneridae</taxon>
        <taxon>Pentapetalae</taxon>
        <taxon>rosids</taxon>
        <taxon>malvids</taxon>
        <taxon>Sapindales</taxon>
        <taxon>Meliaceae</taxon>
        <taxon>Melia</taxon>
    </lineage>
</organism>
<accession>A0ACC1WRE1</accession>
<comment type="caution">
    <text evidence="1">The sequence shown here is derived from an EMBL/GenBank/DDBJ whole genome shotgun (WGS) entry which is preliminary data.</text>
</comment>
<sequence>MSHYSFLNDQLSKRTSIFGLRLWVVLGICVGAAIVLVLFLISLWFTSKRNSNSKLHKTAKPSSINNNCSSSNPTIPSISKEILEIRVDPDSKPHSAPNPDPLPEPEPVLAEDSPVTGRNRIHIEIGKDHRISYPERGGGSHHGSGESRSGDQGVAAIAPEVSHLGWGHWYTLRELEVSTSDFADENVIGEGGYGIVYRGVLEDNTKVAVKNLLNNRGQAEREFKVEVEAIGRVRHKNLVRLLGYCAEGAHRMLVYEYVDNGNLEQWLHGDVGPYSPLTWEIRMNIILGTAKGLTYLHEGLEPKVVHRDIKSSNILLDKQWNPKVSDFGLAKLLGSERSYVTTRVMGTFGYVAPEYASTGMLNERSDVYSFGILIMEIISGRNPVDYSRPPGEVNLVEWLKTMVTNRNAEGVLDPRLQDKPSSRALKRALLVALRCVDPNAQKRPKMGHVIHMLEADEFPFREDRRAGREHGRSQHDGMRSRLVEKGVSESGDSSGYESGAQANKQLWRKQEPEEQ</sequence>
<protein>
    <submittedName>
        <fullName evidence="1">Kinase family protein</fullName>
    </submittedName>
</protein>
<name>A0ACC1WRE1_MELAZ</name>